<feature type="non-terminal residue" evidence="1">
    <location>
        <position position="1"/>
    </location>
</feature>
<reference evidence="1" key="1">
    <citation type="submission" date="2022-11" db="EMBL/GenBank/DDBJ databases">
        <title>Centuries of genome instability and evolution in soft-shell clam transmissible cancer (bioRxiv).</title>
        <authorList>
            <person name="Hart S.F.M."/>
            <person name="Yonemitsu M.A."/>
            <person name="Giersch R.M."/>
            <person name="Beal B.F."/>
            <person name="Arriagada G."/>
            <person name="Davis B.W."/>
            <person name="Ostrander E.A."/>
            <person name="Goff S.P."/>
            <person name="Metzger M.J."/>
        </authorList>
    </citation>
    <scope>NUCLEOTIDE SEQUENCE</scope>
    <source>
        <strain evidence="1">MELC-2E11</strain>
        <tissue evidence="1">Siphon/mantle</tissue>
    </source>
</reference>
<evidence type="ECO:0000313" key="1">
    <source>
        <dbReference type="EMBL" id="WAR18421.1"/>
    </source>
</evidence>
<accession>A0ABY7FBR6</accession>
<feature type="non-terminal residue" evidence="1">
    <location>
        <position position="188"/>
    </location>
</feature>
<protein>
    <submittedName>
        <fullName evidence="1">Uncharacterized protein</fullName>
    </submittedName>
</protein>
<dbReference type="EMBL" id="CP111022">
    <property type="protein sequence ID" value="WAR18421.1"/>
    <property type="molecule type" value="Genomic_DNA"/>
</dbReference>
<proteinExistence type="predicted"/>
<name>A0ABY7FBR6_MYAAR</name>
<dbReference type="Proteomes" id="UP001164746">
    <property type="component" value="Chromosome 11"/>
</dbReference>
<sequence>ENSFVPKKPIWDDAVKDIFIECFDNNVISDLKQELDVMYLEKSYSNDTINSFTGKVSDLITNAADSCSLFLSMKTKNSNKKSQNRKPWFDKDCKNARKQYHASRNKYRLPRSQDTYKDMVGRSRSYKKGLRSTDPKSYWNFLNRYSGERKDTMSKISSEVFYEHFVKLNQSVNTDDNSFNDIDVDSLP</sequence>
<gene>
    <name evidence="1" type="ORF">MAR_000259</name>
</gene>
<keyword evidence="2" id="KW-1185">Reference proteome</keyword>
<organism evidence="1 2">
    <name type="scientific">Mya arenaria</name>
    <name type="common">Soft-shell clam</name>
    <dbReference type="NCBI Taxonomy" id="6604"/>
    <lineage>
        <taxon>Eukaryota</taxon>
        <taxon>Metazoa</taxon>
        <taxon>Spiralia</taxon>
        <taxon>Lophotrochozoa</taxon>
        <taxon>Mollusca</taxon>
        <taxon>Bivalvia</taxon>
        <taxon>Autobranchia</taxon>
        <taxon>Heteroconchia</taxon>
        <taxon>Euheterodonta</taxon>
        <taxon>Imparidentia</taxon>
        <taxon>Neoheterodontei</taxon>
        <taxon>Myida</taxon>
        <taxon>Myoidea</taxon>
        <taxon>Myidae</taxon>
        <taxon>Mya</taxon>
    </lineage>
</organism>
<evidence type="ECO:0000313" key="2">
    <source>
        <dbReference type="Proteomes" id="UP001164746"/>
    </source>
</evidence>